<dbReference type="AlphaFoldDB" id="A0A645EW01"/>
<reference evidence="1" key="1">
    <citation type="submission" date="2019-08" db="EMBL/GenBank/DDBJ databases">
        <authorList>
            <person name="Kucharzyk K."/>
            <person name="Murdoch R.W."/>
            <person name="Higgins S."/>
            <person name="Loffler F."/>
        </authorList>
    </citation>
    <scope>NUCLEOTIDE SEQUENCE</scope>
</reference>
<evidence type="ECO:0000313" key="1">
    <source>
        <dbReference type="EMBL" id="MPN04654.1"/>
    </source>
</evidence>
<sequence length="99" mass="10947">MQPRRVEEQHLSLPVVDNAEDSVAGGLRTVGNNGHLLPDKYVEQCRLSDVGFTYNGHESGFFNHRISSSSSLMYFSCSAVICASSSGSMWSYPKRCKVE</sequence>
<protein>
    <submittedName>
        <fullName evidence="1">Uncharacterized protein</fullName>
    </submittedName>
</protein>
<gene>
    <name evidence="1" type="ORF">SDC9_151899</name>
</gene>
<accession>A0A645EW01</accession>
<proteinExistence type="predicted"/>
<organism evidence="1">
    <name type="scientific">bioreactor metagenome</name>
    <dbReference type="NCBI Taxonomy" id="1076179"/>
    <lineage>
        <taxon>unclassified sequences</taxon>
        <taxon>metagenomes</taxon>
        <taxon>ecological metagenomes</taxon>
    </lineage>
</organism>
<comment type="caution">
    <text evidence="1">The sequence shown here is derived from an EMBL/GenBank/DDBJ whole genome shotgun (WGS) entry which is preliminary data.</text>
</comment>
<dbReference type="EMBL" id="VSSQ01050574">
    <property type="protein sequence ID" value="MPN04654.1"/>
    <property type="molecule type" value="Genomic_DNA"/>
</dbReference>
<name>A0A645EW01_9ZZZZ</name>